<proteinExistence type="predicted"/>
<accession>A0ACC2ALZ0</accession>
<evidence type="ECO:0000313" key="1">
    <source>
        <dbReference type="EMBL" id="KAJ7518553.1"/>
    </source>
</evidence>
<reference evidence="2" key="1">
    <citation type="journal article" date="2024" name="Proc. Natl. Acad. Sci. U.S.A.">
        <title>Extraordinary preservation of gene collinearity over three hundred million years revealed in homosporous lycophytes.</title>
        <authorList>
            <person name="Li C."/>
            <person name="Wickell D."/>
            <person name="Kuo L.Y."/>
            <person name="Chen X."/>
            <person name="Nie B."/>
            <person name="Liao X."/>
            <person name="Peng D."/>
            <person name="Ji J."/>
            <person name="Jenkins J."/>
            <person name="Williams M."/>
            <person name="Shu S."/>
            <person name="Plott C."/>
            <person name="Barry K."/>
            <person name="Rajasekar S."/>
            <person name="Grimwood J."/>
            <person name="Han X."/>
            <person name="Sun S."/>
            <person name="Hou Z."/>
            <person name="He W."/>
            <person name="Dai G."/>
            <person name="Sun C."/>
            <person name="Schmutz J."/>
            <person name="Leebens-Mack J.H."/>
            <person name="Li F.W."/>
            <person name="Wang L."/>
        </authorList>
    </citation>
    <scope>NUCLEOTIDE SEQUENCE [LARGE SCALE GENOMIC DNA]</scope>
    <source>
        <strain evidence="2">cv. PW_Plant_1</strain>
    </source>
</reference>
<sequence>MRSLLKANFLLLSVLCVSLVASAHAKDHRKARVRITNNSGRKIQADSIYVSHKYSDDYKNQLSFSKGLQQGQTDDGDSNQVVDYTTGFLTTGRDWWYITWVFSDTKAIYQTDPNNFRCAIDILEGAGPAALSAAAAAIAGVAACGLPPVAGCAASTSAAAGAAVAAGAISKALLNSEKTCGFKQFILRSEDAITTAAWVTITIHPDNKLIFSAPSGDATTMYEQIEILPDGKVNVKGNVDDLIQ</sequence>
<keyword evidence="2" id="KW-1185">Reference proteome</keyword>
<gene>
    <name evidence="1" type="ORF">O6H91_21G073700</name>
</gene>
<name>A0ACC2ALZ0_DIPCM</name>
<dbReference type="Proteomes" id="UP001162992">
    <property type="component" value="Chromosome 21"/>
</dbReference>
<dbReference type="EMBL" id="CM055112">
    <property type="protein sequence ID" value="KAJ7518553.1"/>
    <property type="molecule type" value="Genomic_DNA"/>
</dbReference>
<comment type="caution">
    <text evidence="1">The sequence shown here is derived from an EMBL/GenBank/DDBJ whole genome shotgun (WGS) entry which is preliminary data.</text>
</comment>
<organism evidence="1 2">
    <name type="scientific">Diphasiastrum complanatum</name>
    <name type="common">Issler's clubmoss</name>
    <name type="synonym">Lycopodium complanatum</name>
    <dbReference type="NCBI Taxonomy" id="34168"/>
    <lineage>
        <taxon>Eukaryota</taxon>
        <taxon>Viridiplantae</taxon>
        <taxon>Streptophyta</taxon>
        <taxon>Embryophyta</taxon>
        <taxon>Tracheophyta</taxon>
        <taxon>Lycopodiopsida</taxon>
        <taxon>Lycopodiales</taxon>
        <taxon>Lycopodiaceae</taxon>
        <taxon>Lycopodioideae</taxon>
        <taxon>Diphasiastrum</taxon>
    </lineage>
</organism>
<protein>
    <submittedName>
        <fullName evidence="1">Uncharacterized protein</fullName>
    </submittedName>
</protein>
<evidence type="ECO:0000313" key="2">
    <source>
        <dbReference type="Proteomes" id="UP001162992"/>
    </source>
</evidence>